<evidence type="ECO:0000256" key="1">
    <source>
        <dbReference type="SAM" id="MobiDB-lite"/>
    </source>
</evidence>
<proteinExistence type="predicted"/>
<feature type="compositionally biased region" description="Basic residues" evidence="1">
    <location>
        <begin position="128"/>
        <end position="137"/>
    </location>
</feature>
<protein>
    <recommendedName>
        <fullName evidence="4">DUF2992 family protein</fullName>
    </recommendedName>
</protein>
<accession>A0ABQ4KRY6</accession>
<keyword evidence="3" id="KW-1185">Reference proteome</keyword>
<sequence>MTLTIYYDGQFWVGVIEIQENGRLKAYRYVFGTEPSDTEVLEFVNYRLYAVITKSTQLGIKEKRGVNKRINPKRLQRQVAKEMKQKGISTQAQEAIKEDIKRRKMEGKKLKKQRDNAFKQKQWEIKKQKAKKKHKGR</sequence>
<evidence type="ECO:0000313" key="2">
    <source>
        <dbReference type="EMBL" id="GIN94409.1"/>
    </source>
</evidence>
<name>A0ABQ4KRY6_SIMTE</name>
<feature type="compositionally biased region" description="Basic and acidic residues" evidence="1">
    <location>
        <begin position="113"/>
        <end position="127"/>
    </location>
</feature>
<gene>
    <name evidence="2" type="ORF">J6TS1_02790</name>
</gene>
<dbReference type="EMBL" id="BORJ01000001">
    <property type="protein sequence ID" value="GIN94409.1"/>
    <property type="molecule type" value="Genomic_DNA"/>
</dbReference>
<evidence type="ECO:0008006" key="4">
    <source>
        <dbReference type="Google" id="ProtNLM"/>
    </source>
</evidence>
<organism evidence="2 3">
    <name type="scientific">Siminovitchia terrae</name>
    <name type="common">Bacillus terrae</name>
    <dbReference type="NCBI Taxonomy" id="1914933"/>
    <lineage>
        <taxon>Bacteria</taxon>
        <taxon>Bacillati</taxon>
        <taxon>Bacillota</taxon>
        <taxon>Bacilli</taxon>
        <taxon>Bacillales</taxon>
        <taxon>Bacillaceae</taxon>
        <taxon>Siminovitchia</taxon>
    </lineage>
</organism>
<dbReference type="InterPro" id="IPR016787">
    <property type="entry name" value="UCP021328"/>
</dbReference>
<feature type="compositionally biased region" description="Basic residues" evidence="1">
    <location>
        <begin position="102"/>
        <end position="112"/>
    </location>
</feature>
<dbReference type="RefSeq" id="WP_212952601.1">
    <property type="nucleotide sequence ID" value="NZ_BORJ01000001.1"/>
</dbReference>
<evidence type="ECO:0000313" key="3">
    <source>
        <dbReference type="Proteomes" id="UP000680670"/>
    </source>
</evidence>
<feature type="region of interest" description="Disordered" evidence="1">
    <location>
        <begin position="80"/>
        <end position="137"/>
    </location>
</feature>
<dbReference type="Pfam" id="PF11208">
    <property type="entry name" value="DUF2992"/>
    <property type="match status" value="1"/>
</dbReference>
<dbReference type="PIRSF" id="PIRSF021328">
    <property type="entry name" value="UCP021328"/>
    <property type="match status" value="1"/>
</dbReference>
<comment type="caution">
    <text evidence="2">The sequence shown here is derived from an EMBL/GenBank/DDBJ whole genome shotgun (WGS) entry which is preliminary data.</text>
</comment>
<reference evidence="2 3" key="1">
    <citation type="submission" date="2021-03" db="EMBL/GenBank/DDBJ databases">
        <title>Antimicrobial resistance genes in bacteria isolated from Japanese honey, and their potential for conferring macrolide and lincosamide resistance in the American foulbrood pathogen Paenibacillus larvae.</title>
        <authorList>
            <person name="Okamoto M."/>
            <person name="Kumagai M."/>
            <person name="Kanamori H."/>
            <person name="Takamatsu D."/>
        </authorList>
    </citation>
    <scope>NUCLEOTIDE SEQUENCE [LARGE SCALE GENOMIC DNA]</scope>
    <source>
        <strain evidence="2 3">J6TS1</strain>
    </source>
</reference>
<dbReference type="Proteomes" id="UP000680670">
    <property type="component" value="Unassembled WGS sequence"/>
</dbReference>